<sequence>MIPEISTSISNLFELALGRMGNRLQILWAKNKTQFLVSYSGGKDSSILVLFCQYLKEKYQIPSPILFYLSHGIRSIESEEKELFHFLEKTNFPYFFVKKKIPNLSLKLKKGLEETGRLVRYHELKKITDKNPSIILTGHHCKDYTESIFLHLTRGGGKKAFYTLPPFDGERFLPLVFFEDKELEQLYQFVSKHMRIFEDESNLNPVYKRNRIRMDLLPILEKENWNFHKTYWNFHDRSQLDLNFDLKQESVSKPSPHIFRIPHETWVSLGVTAKKDLIDFHLKLLGHYPLYKSGFENFHLQSEGERAFLENKNCFLYKSKFGDLFLIDKKSPAFKKAVSFREGENLYIEWNQNRFKLSDPQEKYSLGSWHHGQKIQIRSGNKEISECMRENGIPFFLRTYIPILYFDGEPIQILFSLFSKSEKNYPKRIYLER</sequence>
<comment type="subcellular location">
    <subcellularLocation>
        <location evidence="6">Cytoplasm</location>
    </subcellularLocation>
</comment>
<dbReference type="PANTHER" id="PTHR43033">
    <property type="entry name" value="TRNA(ILE)-LYSIDINE SYNTHASE-RELATED"/>
    <property type="match status" value="1"/>
</dbReference>
<comment type="caution">
    <text evidence="8">The sequence shown here is derived from an EMBL/GenBank/DDBJ whole genome shotgun (WGS) entry which is preliminary data.</text>
</comment>
<evidence type="ECO:0000256" key="5">
    <source>
        <dbReference type="ARBA" id="ARBA00048539"/>
    </source>
</evidence>
<evidence type="ECO:0000256" key="6">
    <source>
        <dbReference type="HAMAP-Rule" id="MF_01161"/>
    </source>
</evidence>
<evidence type="ECO:0000256" key="4">
    <source>
        <dbReference type="ARBA" id="ARBA00022840"/>
    </source>
</evidence>
<dbReference type="HAMAP" id="MF_01161">
    <property type="entry name" value="tRNA_Ile_lys_synt"/>
    <property type="match status" value="1"/>
</dbReference>
<dbReference type="EC" id="6.3.4.19" evidence="6"/>
<dbReference type="STRING" id="1193051.LEP1GSC017_2270"/>
<dbReference type="PANTHER" id="PTHR43033:SF1">
    <property type="entry name" value="TRNA(ILE)-LYSIDINE SYNTHASE-RELATED"/>
    <property type="match status" value="1"/>
</dbReference>
<comment type="function">
    <text evidence="6">Ligates lysine onto the cytidine present at position 34 of the AUA codon-specific tRNA(Ile) that contains the anticodon CAU, in an ATP-dependent manner. Cytidine is converted to lysidine, thus changing the amino acid specificity of the tRNA from methionine to isoleucine.</text>
</comment>
<reference evidence="8 9" key="1">
    <citation type="submission" date="2019-03" db="EMBL/GenBank/DDBJ databases">
        <title>Genomic Encyclopedia of Archaeal and Bacterial Type Strains, Phase II (KMG-II): from individual species to whole genera.</title>
        <authorList>
            <person name="Goeker M."/>
        </authorList>
    </citation>
    <scope>NUCLEOTIDE SEQUENCE [LARGE SCALE GENOMIC DNA]</scope>
    <source>
        <strain evidence="8 9">DSM 21537</strain>
    </source>
</reference>
<dbReference type="InterPro" id="IPR012094">
    <property type="entry name" value="tRNA_Ile_lys_synt"/>
</dbReference>
<protein>
    <recommendedName>
        <fullName evidence="6">tRNA(Ile)-lysidine synthase</fullName>
        <ecNumber evidence="6">6.3.4.19</ecNumber>
    </recommendedName>
    <alternativeName>
        <fullName evidence="6">tRNA(Ile)-2-lysyl-cytidine synthase</fullName>
    </alternativeName>
    <alternativeName>
        <fullName evidence="6">tRNA(Ile)-lysidine synthetase</fullName>
    </alternativeName>
</protein>
<evidence type="ECO:0000256" key="1">
    <source>
        <dbReference type="ARBA" id="ARBA00022598"/>
    </source>
</evidence>
<accession>A0A4R8N0A5</accession>
<dbReference type="InterPro" id="IPR011063">
    <property type="entry name" value="TilS/TtcA_N"/>
</dbReference>
<evidence type="ECO:0000313" key="9">
    <source>
        <dbReference type="Proteomes" id="UP000294684"/>
    </source>
</evidence>
<dbReference type="SUPFAM" id="SSF56037">
    <property type="entry name" value="PheT/TilS domain"/>
    <property type="match status" value="1"/>
</dbReference>
<dbReference type="GO" id="GO:0032267">
    <property type="term" value="F:tRNA(Ile)-lysidine synthase activity"/>
    <property type="evidence" value="ECO:0007669"/>
    <property type="project" value="UniProtKB-EC"/>
</dbReference>
<dbReference type="InterPro" id="IPR012795">
    <property type="entry name" value="tRNA_Ile_lys_synt_N"/>
</dbReference>
<evidence type="ECO:0000259" key="7">
    <source>
        <dbReference type="Pfam" id="PF01171"/>
    </source>
</evidence>
<dbReference type="Proteomes" id="UP000294684">
    <property type="component" value="Unassembled WGS sequence"/>
</dbReference>
<dbReference type="Pfam" id="PF01171">
    <property type="entry name" value="ATP_bind_3"/>
    <property type="match status" value="1"/>
</dbReference>
<dbReference type="SUPFAM" id="SSF52402">
    <property type="entry name" value="Adenine nucleotide alpha hydrolases-like"/>
    <property type="match status" value="1"/>
</dbReference>
<comment type="similarity">
    <text evidence="6">Belongs to the tRNA(Ile)-lysidine synthase family.</text>
</comment>
<keyword evidence="4 6" id="KW-0067">ATP-binding</keyword>
<dbReference type="EMBL" id="SORO01000001">
    <property type="protein sequence ID" value="TDY72676.1"/>
    <property type="molecule type" value="Genomic_DNA"/>
</dbReference>
<comment type="catalytic activity">
    <reaction evidence="5 6">
        <text>cytidine(34) in tRNA(Ile2) + L-lysine + ATP = lysidine(34) in tRNA(Ile2) + AMP + diphosphate + H(+)</text>
        <dbReference type="Rhea" id="RHEA:43744"/>
        <dbReference type="Rhea" id="RHEA-COMP:10625"/>
        <dbReference type="Rhea" id="RHEA-COMP:10670"/>
        <dbReference type="ChEBI" id="CHEBI:15378"/>
        <dbReference type="ChEBI" id="CHEBI:30616"/>
        <dbReference type="ChEBI" id="CHEBI:32551"/>
        <dbReference type="ChEBI" id="CHEBI:33019"/>
        <dbReference type="ChEBI" id="CHEBI:82748"/>
        <dbReference type="ChEBI" id="CHEBI:83665"/>
        <dbReference type="ChEBI" id="CHEBI:456215"/>
        <dbReference type="EC" id="6.3.4.19"/>
    </reaction>
</comment>
<evidence type="ECO:0000313" key="8">
    <source>
        <dbReference type="EMBL" id="TDY72676.1"/>
    </source>
</evidence>
<feature type="binding site" evidence="6">
    <location>
        <begin position="40"/>
        <end position="45"/>
    </location>
    <ligand>
        <name>ATP</name>
        <dbReference type="ChEBI" id="CHEBI:30616"/>
    </ligand>
</feature>
<feature type="domain" description="tRNA(Ile)-lysidine/2-thiocytidine synthase N-terminal" evidence="7">
    <location>
        <begin position="34"/>
        <end position="214"/>
    </location>
</feature>
<keyword evidence="2 6" id="KW-0819">tRNA processing</keyword>
<dbReference type="AlphaFoldDB" id="A0A4R8N0A5"/>
<keyword evidence="9" id="KW-1185">Reference proteome</keyword>
<proteinExistence type="inferred from homology"/>
<dbReference type="GO" id="GO:0006400">
    <property type="term" value="P:tRNA modification"/>
    <property type="evidence" value="ECO:0007669"/>
    <property type="project" value="UniProtKB-UniRule"/>
</dbReference>
<dbReference type="GO" id="GO:0005737">
    <property type="term" value="C:cytoplasm"/>
    <property type="evidence" value="ECO:0007669"/>
    <property type="project" value="UniProtKB-SubCell"/>
</dbReference>
<dbReference type="CDD" id="cd01992">
    <property type="entry name" value="TilS_N"/>
    <property type="match status" value="1"/>
</dbReference>
<keyword evidence="3 6" id="KW-0547">Nucleotide-binding</keyword>
<comment type="domain">
    <text evidence="6">The N-terminal region contains the highly conserved SGGXDS motif, predicted to be a P-loop motif involved in ATP binding.</text>
</comment>
<keyword evidence="6" id="KW-0963">Cytoplasm</keyword>
<gene>
    <name evidence="6" type="primary">tilS</name>
    <name evidence="8" type="ORF">CLV96_1676</name>
</gene>
<evidence type="ECO:0000256" key="3">
    <source>
        <dbReference type="ARBA" id="ARBA00022741"/>
    </source>
</evidence>
<dbReference type="GO" id="GO:0005524">
    <property type="term" value="F:ATP binding"/>
    <property type="evidence" value="ECO:0007669"/>
    <property type="project" value="UniProtKB-UniRule"/>
</dbReference>
<evidence type="ECO:0000256" key="2">
    <source>
        <dbReference type="ARBA" id="ARBA00022694"/>
    </source>
</evidence>
<keyword evidence="1 6" id="KW-0436">Ligase</keyword>
<organism evidence="8 9">
    <name type="scientific">Leptospira meyeri</name>
    <dbReference type="NCBI Taxonomy" id="29508"/>
    <lineage>
        <taxon>Bacteria</taxon>
        <taxon>Pseudomonadati</taxon>
        <taxon>Spirochaetota</taxon>
        <taxon>Spirochaetia</taxon>
        <taxon>Leptospirales</taxon>
        <taxon>Leptospiraceae</taxon>
        <taxon>Leptospira</taxon>
    </lineage>
</organism>
<dbReference type="InterPro" id="IPR014729">
    <property type="entry name" value="Rossmann-like_a/b/a_fold"/>
</dbReference>
<name>A0A4R8N0A5_LEPME</name>
<dbReference type="NCBIfam" id="TIGR02432">
    <property type="entry name" value="lysidine_TilS_N"/>
    <property type="match status" value="1"/>
</dbReference>
<dbReference type="Gene3D" id="3.40.50.620">
    <property type="entry name" value="HUPs"/>
    <property type="match status" value="1"/>
</dbReference>